<gene>
    <name evidence="9" type="ORF">F0Q34_08700</name>
</gene>
<keyword evidence="6 8" id="KW-1133">Transmembrane helix</keyword>
<dbReference type="EMBL" id="VUKA01000002">
    <property type="protein sequence ID" value="KAA2214102.1"/>
    <property type="molecule type" value="Genomic_DNA"/>
</dbReference>
<keyword evidence="3" id="KW-0813">Transport</keyword>
<comment type="subcellular location">
    <subcellularLocation>
        <location evidence="1">Cell membrane</location>
        <topology evidence="1">Multi-pass membrane protein</topology>
    </subcellularLocation>
</comment>
<feature type="transmembrane region" description="Helical" evidence="8">
    <location>
        <begin position="228"/>
        <end position="250"/>
    </location>
</feature>
<comment type="similarity">
    <text evidence="2">Belongs to the autoinducer-2 exporter (AI-2E) (TC 2.A.86) family.</text>
</comment>
<dbReference type="InterPro" id="IPR002549">
    <property type="entry name" value="AI-2E-like"/>
</dbReference>
<keyword evidence="5 8" id="KW-0812">Transmembrane</keyword>
<feature type="transmembrane region" description="Helical" evidence="8">
    <location>
        <begin position="39"/>
        <end position="59"/>
    </location>
</feature>
<name>A0A5B2THZ4_9PROT</name>
<reference evidence="9 10" key="1">
    <citation type="journal article" date="2015" name="Int. J. Syst. Evol. Microbiol.">
        <title>Roseomonas oryzae sp. nov., isolated from paddy rhizosphere soil.</title>
        <authorList>
            <person name="Ramaprasad E.V."/>
            <person name="Sasikala Ch."/>
            <person name="Ramana Ch.V."/>
        </authorList>
    </citation>
    <scope>NUCLEOTIDE SEQUENCE [LARGE SCALE GENOMIC DNA]</scope>
    <source>
        <strain evidence="9 10">KCTC 42542</strain>
    </source>
</reference>
<evidence type="ECO:0000256" key="3">
    <source>
        <dbReference type="ARBA" id="ARBA00022448"/>
    </source>
</evidence>
<evidence type="ECO:0000256" key="2">
    <source>
        <dbReference type="ARBA" id="ARBA00009773"/>
    </source>
</evidence>
<feature type="transmembrane region" description="Helical" evidence="8">
    <location>
        <begin position="328"/>
        <end position="357"/>
    </location>
</feature>
<evidence type="ECO:0000313" key="9">
    <source>
        <dbReference type="EMBL" id="KAA2214102.1"/>
    </source>
</evidence>
<feature type="transmembrane region" description="Helical" evidence="8">
    <location>
        <begin position="12"/>
        <end position="33"/>
    </location>
</feature>
<keyword evidence="7 8" id="KW-0472">Membrane</keyword>
<keyword evidence="10" id="KW-1185">Reference proteome</keyword>
<sequence>MIPPQAGPASPARTAPTLHTGLLSAALIIAGLYFGRDVIVPLVLAVLLAFVLAPVVAALRRLFIPGALAVVLAVLLSAGAILGLGMVMARQAGSLMGGLPDYQENLRQKLQNLQLAELMREARLALQDLRSMIGDGIPAAARGETAGAPGTSSAVPPDIGTTPLDVIQGLAGPVLGPLATAGVVILFTIFVLLYREDLRDRVIRLAGSGDLHRTTVALNDAARRLSRLFLAQVALNAALGTFIGTALWMLGLPSAALWGILTGLMRFVPFLGLFIALIPPLVLAVAVDPGWGMALWVLGLFLVAEPLMGQVAEPMVFGRSTGLSPVAVLIAAVFWTFIWGPIGLLLATPLTVVLVVLGRHVPSLGFLNVMLGDSPSLRPEESFYQRLLQGDAAGQLEQARRSLREEPSLTAYLDGVALPALVLADRDWAREELEPERLEDVRARTAALLEVLPEEAGVGKPPEDAPLCLCAAGRGRLDDLSASIAALALQSEGVAAAMTPEGAELPPEIAARVRLCCISVLEEGSSAASVRLLIRRWEKALPEAGLAIGVWHARPDSAMLRALRQEATGHPIVTSLGELAALWRASAGQPVAPPR</sequence>
<dbReference type="Proteomes" id="UP000322110">
    <property type="component" value="Unassembled WGS sequence"/>
</dbReference>
<evidence type="ECO:0000313" key="10">
    <source>
        <dbReference type="Proteomes" id="UP000322110"/>
    </source>
</evidence>
<organism evidence="9 10">
    <name type="scientific">Teichococcus oryzae</name>
    <dbReference type="NCBI Taxonomy" id="1608942"/>
    <lineage>
        <taxon>Bacteria</taxon>
        <taxon>Pseudomonadati</taxon>
        <taxon>Pseudomonadota</taxon>
        <taxon>Alphaproteobacteria</taxon>
        <taxon>Acetobacterales</taxon>
        <taxon>Roseomonadaceae</taxon>
        <taxon>Roseomonas</taxon>
    </lineage>
</organism>
<dbReference type="PANTHER" id="PTHR21716:SF53">
    <property type="entry name" value="PERMEASE PERM-RELATED"/>
    <property type="match status" value="1"/>
</dbReference>
<proteinExistence type="inferred from homology"/>
<evidence type="ECO:0000256" key="8">
    <source>
        <dbReference type="SAM" id="Phobius"/>
    </source>
</evidence>
<evidence type="ECO:0000256" key="7">
    <source>
        <dbReference type="ARBA" id="ARBA00023136"/>
    </source>
</evidence>
<comment type="caution">
    <text evidence="9">The sequence shown here is derived from an EMBL/GenBank/DDBJ whole genome shotgun (WGS) entry which is preliminary data.</text>
</comment>
<protein>
    <submittedName>
        <fullName evidence="9">AI-2E family transporter</fullName>
    </submittedName>
</protein>
<feature type="transmembrane region" description="Helical" evidence="8">
    <location>
        <begin position="290"/>
        <end position="308"/>
    </location>
</feature>
<evidence type="ECO:0000256" key="4">
    <source>
        <dbReference type="ARBA" id="ARBA00022475"/>
    </source>
</evidence>
<accession>A0A5B2THZ4</accession>
<dbReference type="PANTHER" id="PTHR21716">
    <property type="entry name" value="TRANSMEMBRANE PROTEIN"/>
    <property type="match status" value="1"/>
</dbReference>
<feature type="transmembrane region" description="Helical" evidence="8">
    <location>
        <begin position="174"/>
        <end position="194"/>
    </location>
</feature>
<evidence type="ECO:0000256" key="1">
    <source>
        <dbReference type="ARBA" id="ARBA00004651"/>
    </source>
</evidence>
<dbReference type="RefSeq" id="WP_149811756.1">
    <property type="nucleotide sequence ID" value="NZ_VUKA01000002.1"/>
</dbReference>
<dbReference type="OrthoDB" id="9799225at2"/>
<evidence type="ECO:0000256" key="5">
    <source>
        <dbReference type="ARBA" id="ARBA00022692"/>
    </source>
</evidence>
<feature type="transmembrane region" description="Helical" evidence="8">
    <location>
        <begin position="66"/>
        <end position="89"/>
    </location>
</feature>
<feature type="transmembrane region" description="Helical" evidence="8">
    <location>
        <begin position="256"/>
        <end position="278"/>
    </location>
</feature>
<keyword evidence="4" id="KW-1003">Cell membrane</keyword>
<evidence type="ECO:0000256" key="6">
    <source>
        <dbReference type="ARBA" id="ARBA00022989"/>
    </source>
</evidence>
<dbReference type="AlphaFoldDB" id="A0A5B2THZ4"/>
<dbReference type="GO" id="GO:0005886">
    <property type="term" value="C:plasma membrane"/>
    <property type="evidence" value="ECO:0007669"/>
    <property type="project" value="UniProtKB-SubCell"/>
</dbReference>
<dbReference type="Pfam" id="PF01594">
    <property type="entry name" value="AI-2E_transport"/>
    <property type="match status" value="1"/>
</dbReference>